<dbReference type="GO" id="GO:0003676">
    <property type="term" value="F:nucleic acid binding"/>
    <property type="evidence" value="ECO:0007669"/>
    <property type="project" value="InterPro"/>
</dbReference>
<dbReference type="AlphaFoldDB" id="A0AA38HZD0"/>
<dbReference type="InterPro" id="IPR036875">
    <property type="entry name" value="Znf_CCHC_sf"/>
</dbReference>
<gene>
    <name evidence="1" type="ORF">Zmor_023468</name>
</gene>
<dbReference type="EMBL" id="JALNTZ010000007">
    <property type="protein sequence ID" value="KAJ3645842.1"/>
    <property type="molecule type" value="Genomic_DNA"/>
</dbReference>
<reference evidence="1" key="1">
    <citation type="journal article" date="2023" name="G3 (Bethesda)">
        <title>Whole genome assemblies of Zophobas morio and Tenebrio molitor.</title>
        <authorList>
            <person name="Kaur S."/>
            <person name="Stinson S.A."/>
            <person name="diCenzo G.C."/>
        </authorList>
    </citation>
    <scope>NUCLEOTIDE SEQUENCE</scope>
    <source>
        <strain evidence="1">QUZm001</strain>
    </source>
</reference>
<accession>A0AA38HZD0</accession>
<dbReference type="Gene3D" id="4.10.60.10">
    <property type="entry name" value="Zinc finger, CCHC-type"/>
    <property type="match status" value="1"/>
</dbReference>
<keyword evidence="2" id="KW-1185">Reference proteome</keyword>
<dbReference type="SUPFAM" id="SSF57756">
    <property type="entry name" value="Retrovirus zinc finger-like domains"/>
    <property type="match status" value="1"/>
</dbReference>
<dbReference type="GO" id="GO:0008270">
    <property type="term" value="F:zinc ion binding"/>
    <property type="evidence" value="ECO:0007669"/>
    <property type="project" value="InterPro"/>
</dbReference>
<evidence type="ECO:0000313" key="2">
    <source>
        <dbReference type="Proteomes" id="UP001168821"/>
    </source>
</evidence>
<comment type="caution">
    <text evidence="1">The sequence shown here is derived from an EMBL/GenBank/DDBJ whole genome shotgun (WGS) entry which is preliminary data.</text>
</comment>
<dbReference type="Proteomes" id="UP001168821">
    <property type="component" value="Unassembled WGS sequence"/>
</dbReference>
<evidence type="ECO:0000313" key="1">
    <source>
        <dbReference type="EMBL" id="KAJ3645842.1"/>
    </source>
</evidence>
<organism evidence="1 2">
    <name type="scientific">Zophobas morio</name>
    <dbReference type="NCBI Taxonomy" id="2755281"/>
    <lineage>
        <taxon>Eukaryota</taxon>
        <taxon>Metazoa</taxon>
        <taxon>Ecdysozoa</taxon>
        <taxon>Arthropoda</taxon>
        <taxon>Hexapoda</taxon>
        <taxon>Insecta</taxon>
        <taxon>Pterygota</taxon>
        <taxon>Neoptera</taxon>
        <taxon>Endopterygota</taxon>
        <taxon>Coleoptera</taxon>
        <taxon>Polyphaga</taxon>
        <taxon>Cucujiformia</taxon>
        <taxon>Tenebrionidae</taxon>
        <taxon>Zophobas</taxon>
    </lineage>
</organism>
<protein>
    <submittedName>
        <fullName evidence="1">Uncharacterized protein</fullName>
    </submittedName>
</protein>
<proteinExistence type="predicted"/>
<sequence>MYFRRQIHAHPDVKINLPNSLVLKYDDTNYRVFFTFGDVFFKCKMTGHFANDCPIEVETPQTPVTKSVTTIKDVAGKRQLGDDSSPEAEILGSYWSYPYLINSAT</sequence>
<name>A0AA38HZD0_9CUCU</name>